<dbReference type="Pfam" id="PF14129">
    <property type="entry name" value="DUF4296"/>
    <property type="match status" value="1"/>
</dbReference>
<reference evidence="2 3" key="1">
    <citation type="journal article" date="2020" name="Microbiol. Res.">
        <title>Flavobacterium pokkalii sp. nov., a novel plant growth promoting native rhizobacteria isolated from pokkali rice grown in coastal saline affected agricultural regions of southern India, Kerala.</title>
        <authorList>
            <person name="Menon R.R."/>
            <person name="Kumari S."/>
            <person name="Viver T."/>
            <person name="Rameshkumar N."/>
        </authorList>
    </citation>
    <scope>NUCLEOTIDE SEQUENCE [LARGE SCALE GENOMIC DNA]</scope>
    <source>
        <strain evidence="2 3">L1I52</strain>
    </source>
</reference>
<organism evidence="2 3">
    <name type="scientific">Flavobacterium pokkalii</name>
    <dbReference type="NCBI Taxonomy" id="1940408"/>
    <lineage>
        <taxon>Bacteria</taxon>
        <taxon>Pseudomonadati</taxon>
        <taxon>Bacteroidota</taxon>
        <taxon>Flavobacteriia</taxon>
        <taxon>Flavobacteriales</taxon>
        <taxon>Flavobacteriaceae</taxon>
        <taxon>Flavobacterium</taxon>
    </lineage>
</organism>
<dbReference type="RefSeq" id="WP_055094100.1">
    <property type="nucleotide sequence ID" value="NZ_NASZ01000001.1"/>
</dbReference>
<keyword evidence="3" id="KW-1185">Reference proteome</keyword>
<accession>A0ABR7UM22</accession>
<sequence length="186" mass="21509">MKKTVLLLVTILLFFGCKDEAVKKPERLIDKDVMENIIYDLAIIDAIKYSEPATTEKYKVNPKEFVFRKYKVDSAQFAQSNIYYASDFESYKSMYDSVIKRMDRKKTFLDSLVKKEVKKDSLIQLKKKRLDSISNAKKVAKAKKDSLQKVKKKDSLLLLKKKTTAAKKNLLQQKKSLVIKNGNVVN</sequence>
<protein>
    <recommendedName>
        <fullName evidence="1">DUF4296 domain-containing protein</fullName>
    </recommendedName>
</protein>
<proteinExistence type="predicted"/>
<dbReference type="Proteomes" id="UP000661715">
    <property type="component" value="Unassembled WGS sequence"/>
</dbReference>
<evidence type="ECO:0000313" key="2">
    <source>
        <dbReference type="EMBL" id="MBD0723929.1"/>
    </source>
</evidence>
<evidence type="ECO:0000259" key="1">
    <source>
        <dbReference type="Pfam" id="PF14129"/>
    </source>
</evidence>
<name>A0ABR7UM22_9FLAO</name>
<feature type="domain" description="DUF4296" evidence="1">
    <location>
        <begin position="25"/>
        <end position="106"/>
    </location>
</feature>
<evidence type="ECO:0000313" key="3">
    <source>
        <dbReference type="Proteomes" id="UP000661715"/>
    </source>
</evidence>
<dbReference type="PROSITE" id="PS51257">
    <property type="entry name" value="PROKAR_LIPOPROTEIN"/>
    <property type="match status" value="1"/>
</dbReference>
<comment type="caution">
    <text evidence="2">The sequence shown here is derived from an EMBL/GenBank/DDBJ whole genome shotgun (WGS) entry which is preliminary data.</text>
</comment>
<dbReference type="InterPro" id="IPR025381">
    <property type="entry name" value="DUF4296"/>
</dbReference>
<dbReference type="EMBL" id="NASZ01000001">
    <property type="protein sequence ID" value="MBD0723929.1"/>
    <property type="molecule type" value="Genomic_DNA"/>
</dbReference>
<gene>
    <name evidence="2" type="ORF">B6A10_01910</name>
</gene>